<comment type="caution">
    <text evidence="1">The sequence shown here is derived from an EMBL/GenBank/DDBJ whole genome shotgun (WGS) entry which is preliminary data.</text>
</comment>
<dbReference type="GO" id="GO:0051213">
    <property type="term" value="F:dioxygenase activity"/>
    <property type="evidence" value="ECO:0007669"/>
    <property type="project" value="UniProtKB-KW"/>
</dbReference>
<protein>
    <submittedName>
        <fullName evidence="1">Phytanoyl-CoA dioxygenase family protein</fullName>
    </submittedName>
</protein>
<gene>
    <name evidence="1" type="ORF">ABK249_11035</name>
</gene>
<keyword evidence="1" id="KW-0223">Dioxygenase</keyword>
<dbReference type="Proteomes" id="UP001496627">
    <property type="component" value="Unassembled WGS sequence"/>
</dbReference>
<dbReference type="Pfam" id="PF05721">
    <property type="entry name" value="PhyH"/>
    <property type="match status" value="1"/>
</dbReference>
<dbReference type="EMBL" id="JBEAAL010000006">
    <property type="protein sequence ID" value="MEQ1405466.1"/>
    <property type="molecule type" value="Genomic_DNA"/>
</dbReference>
<evidence type="ECO:0000313" key="2">
    <source>
        <dbReference type="Proteomes" id="UP001496627"/>
    </source>
</evidence>
<evidence type="ECO:0000313" key="1">
    <source>
        <dbReference type="EMBL" id="MEQ1405466.1"/>
    </source>
</evidence>
<accession>A0ABV0M0T1</accession>
<dbReference type="RefSeq" id="WP_227702419.1">
    <property type="nucleotide sequence ID" value="NZ_JBEAAL010000006.1"/>
</dbReference>
<dbReference type="InterPro" id="IPR008775">
    <property type="entry name" value="Phytyl_CoA_dOase-like"/>
</dbReference>
<keyword evidence="1" id="KW-0560">Oxidoreductase</keyword>
<name>A0ABV0M0T1_9HYPH</name>
<dbReference type="Gene3D" id="2.60.120.620">
    <property type="entry name" value="q2cbj1_9rhob like domain"/>
    <property type="match status" value="1"/>
</dbReference>
<dbReference type="SUPFAM" id="SSF51197">
    <property type="entry name" value="Clavaminate synthase-like"/>
    <property type="match status" value="1"/>
</dbReference>
<organism evidence="1 2">
    <name type="scientific">Neorhizobium phenanthreniclasticum</name>
    <dbReference type="NCBI Taxonomy" id="3157917"/>
    <lineage>
        <taxon>Bacteria</taxon>
        <taxon>Pseudomonadati</taxon>
        <taxon>Pseudomonadota</taxon>
        <taxon>Alphaproteobacteria</taxon>
        <taxon>Hyphomicrobiales</taxon>
        <taxon>Rhizobiaceae</taxon>
        <taxon>Rhizobium/Agrobacterium group</taxon>
        <taxon>Neorhizobium</taxon>
    </lineage>
</organism>
<sequence>MARSGLLRLLKTIVLSPLYTLQIFSTAKSFRKNPILGNERLNRRGLHIWRVKLAAKIAASRRRKLQHLVPEEERNFFAENGYIERRNLLPEAAFRKLVAEIDALEAPALEMKEGAAVTRRMPLWPGILGDSPTIRALLDDSSWLNAVRYVGGFNSEPLVSVQTIFGTPSVHLDKKDPQTNLHMDTFHPTVKAWYFLHDVPEDEGPFTYVAGSHKLTRRRLAWQKRMSISAARAKSGGAFRISRSMLKRLHLPPPTAFAVPANTLIIGDTFGFHARGYSARPSIRVEIYTSQRLNPFLPFVGPDLARLPFVRGCKQTLAWHVENLATRLGLYRSPMRLIGKVRPRQPRT</sequence>
<keyword evidence="2" id="KW-1185">Reference proteome</keyword>
<proteinExistence type="predicted"/>
<reference evidence="1 2" key="1">
    <citation type="submission" date="2024-05" db="EMBL/GenBank/DDBJ databases">
        <title>Neorhizobium sp. Rsf11, a plant growth promoting and heavy metal resistant PAH-degrader.</title>
        <authorList>
            <person name="Golubev S.N."/>
            <person name="Muratova A.Y."/>
            <person name="Markelova M.I."/>
        </authorList>
    </citation>
    <scope>NUCLEOTIDE SEQUENCE [LARGE SCALE GENOMIC DNA]</scope>
    <source>
        <strain evidence="1 2">Rsf11</strain>
    </source>
</reference>